<comment type="caution">
    <text evidence="2">The sequence shown here is derived from an EMBL/GenBank/DDBJ whole genome shotgun (WGS) entry which is preliminary data.</text>
</comment>
<dbReference type="Proteomes" id="UP001422759">
    <property type="component" value="Unassembled WGS sequence"/>
</dbReference>
<dbReference type="Gene3D" id="3.10.450.50">
    <property type="match status" value="1"/>
</dbReference>
<evidence type="ECO:0000313" key="2">
    <source>
        <dbReference type="EMBL" id="GAA2154783.1"/>
    </source>
</evidence>
<organism evidence="2 3">
    <name type="scientific">Kitasatospora kazusensis</name>
    <dbReference type="NCBI Taxonomy" id="407974"/>
    <lineage>
        <taxon>Bacteria</taxon>
        <taxon>Bacillati</taxon>
        <taxon>Actinomycetota</taxon>
        <taxon>Actinomycetes</taxon>
        <taxon>Kitasatosporales</taxon>
        <taxon>Streptomycetaceae</taxon>
        <taxon>Kitasatospora</taxon>
    </lineage>
</organism>
<dbReference type="EMBL" id="BAAANT010000043">
    <property type="protein sequence ID" value="GAA2154783.1"/>
    <property type="molecule type" value="Genomic_DNA"/>
</dbReference>
<reference evidence="2 3" key="1">
    <citation type="journal article" date="2019" name="Int. J. Syst. Evol. Microbiol.">
        <title>The Global Catalogue of Microorganisms (GCM) 10K type strain sequencing project: providing services to taxonomists for standard genome sequencing and annotation.</title>
        <authorList>
            <consortium name="The Broad Institute Genomics Platform"/>
            <consortium name="The Broad Institute Genome Sequencing Center for Infectious Disease"/>
            <person name="Wu L."/>
            <person name="Ma J."/>
        </authorList>
    </citation>
    <scope>NUCLEOTIDE SEQUENCE [LARGE SCALE GENOMIC DNA]</scope>
    <source>
        <strain evidence="2 3">JCM 14560</strain>
    </source>
</reference>
<dbReference type="Pfam" id="PF12680">
    <property type="entry name" value="SnoaL_2"/>
    <property type="match status" value="1"/>
</dbReference>
<feature type="domain" description="SnoaL-like" evidence="1">
    <location>
        <begin position="11"/>
        <end position="103"/>
    </location>
</feature>
<accession>A0ABN3A648</accession>
<keyword evidence="3" id="KW-1185">Reference proteome</keyword>
<gene>
    <name evidence="2" type="ORF">GCM10009760_54010</name>
</gene>
<protein>
    <submittedName>
        <fullName evidence="2">Nuclear transport factor 2 family protein</fullName>
    </submittedName>
</protein>
<dbReference type="InterPro" id="IPR037401">
    <property type="entry name" value="SnoaL-like"/>
</dbReference>
<dbReference type="SUPFAM" id="SSF54427">
    <property type="entry name" value="NTF2-like"/>
    <property type="match status" value="1"/>
</dbReference>
<dbReference type="InterPro" id="IPR032710">
    <property type="entry name" value="NTF2-like_dom_sf"/>
</dbReference>
<evidence type="ECO:0000313" key="3">
    <source>
        <dbReference type="Proteomes" id="UP001422759"/>
    </source>
</evidence>
<sequence length="115" mass="12676">MSRTPEEIFAHHVQALGAGDLDEIVADYSDDAVFISPDGTKHGKSGIREAFTKLLADVPSADWSLKTQIYAGDGMLLEWSAEAARTKVDDGIDTLIFRDGQIRLQTVRYTLQHKA</sequence>
<proteinExistence type="predicted"/>
<name>A0ABN3A648_9ACTN</name>
<evidence type="ECO:0000259" key="1">
    <source>
        <dbReference type="Pfam" id="PF12680"/>
    </source>
</evidence>
<dbReference type="RefSeq" id="WP_344468582.1">
    <property type="nucleotide sequence ID" value="NZ_BAAANT010000043.1"/>
</dbReference>